<dbReference type="InterPro" id="IPR013520">
    <property type="entry name" value="Ribonucl_H"/>
</dbReference>
<dbReference type="SUPFAM" id="SSF53098">
    <property type="entry name" value="Ribonuclease H-like"/>
    <property type="match status" value="1"/>
</dbReference>
<keyword evidence="1" id="KW-0540">Nuclease</keyword>
<dbReference type="Proteomes" id="UP000824193">
    <property type="component" value="Unassembled WGS sequence"/>
</dbReference>
<organism evidence="5 6">
    <name type="scientific">Candidatus Allofournierella pullicola</name>
    <dbReference type="NCBI Taxonomy" id="2838596"/>
    <lineage>
        <taxon>Bacteria</taxon>
        <taxon>Bacillati</taxon>
        <taxon>Bacillota</taxon>
        <taxon>Clostridia</taxon>
        <taxon>Eubacteriales</taxon>
        <taxon>Oscillospiraceae</taxon>
        <taxon>Allofournierella</taxon>
    </lineage>
</organism>
<dbReference type="PANTHER" id="PTHR23044">
    <property type="entry name" value="3'-5' EXONUCLEASE ERI1-RELATED"/>
    <property type="match status" value="1"/>
</dbReference>
<dbReference type="EMBL" id="DXFW01000034">
    <property type="protein sequence ID" value="HIX06387.1"/>
    <property type="molecule type" value="Genomic_DNA"/>
</dbReference>
<dbReference type="InterPro" id="IPR051274">
    <property type="entry name" value="3-5_Exoribonuclease"/>
</dbReference>
<dbReference type="GO" id="GO:0003676">
    <property type="term" value="F:nucleic acid binding"/>
    <property type="evidence" value="ECO:0007669"/>
    <property type="project" value="InterPro"/>
</dbReference>
<dbReference type="CDD" id="cd06133">
    <property type="entry name" value="ERI-1_3'hExo_like"/>
    <property type="match status" value="1"/>
</dbReference>
<dbReference type="GO" id="GO:0000175">
    <property type="term" value="F:3'-5'-RNA exonuclease activity"/>
    <property type="evidence" value="ECO:0007669"/>
    <property type="project" value="InterPro"/>
</dbReference>
<keyword evidence="3 5" id="KW-0269">Exonuclease</keyword>
<dbReference type="Pfam" id="PF00929">
    <property type="entry name" value="RNase_T"/>
    <property type="match status" value="1"/>
</dbReference>
<dbReference type="InterPro" id="IPR047201">
    <property type="entry name" value="ERI-1_3'hExo-like"/>
</dbReference>
<dbReference type="SMART" id="SM00479">
    <property type="entry name" value="EXOIII"/>
    <property type="match status" value="1"/>
</dbReference>
<dbReference type="Gene3D" id="3.30.420.10">
    <property type="entry name" value="Ribonuclease H-like superfamily/Ribonuclease H"/>
    <property type="match status" value="1"/>
</dbReference>
<evidence type="ECO:0000313" key="6">
    <source>
        <dbReference type="Proteomes" id="UP000824193"/>
    </source>
</evidence>
<dbReference type="AlphaFoldDB" id="A0A9D2AEZ6"/>
<comment type="caution">
    <text evidence="5">The sequence shown here is derived from an EMBL/GenBank/DDBJ whole genome shotgun (WGS) entry which is preliminary data.</text>
</comment>
<protein>
    <submittedName>
        <fullName evidence="5">Exonuclease domain-containing protein</fullName>
    </submittedName>
</protein>
<dbReference type="PANTHER" id="PTHR23044:SF61">
    <property type="entry name" value="3'-5' EXORIBONUCLEASE 1-RELATED"/>
    <property type="match status" value="1"/>
</dbReference>
<evidence type="ECO:0000256" key="2">
    <source>
        <dbReference type="ARBA" id="ARBA00022801"/>
    </source>
</evidence>
<proteinExistence type="predicted"/>
<dbReference type="InterPro" id="IPR036397">
    <property type="entry name" value="RNaseH_sf"/>
</dbReference>
<reference evidence="5" key="1">
    <citation type="journal article" date="2021" name="PeerJ">
        <title>Extensive microbial diversity within the chicken gut microbiome revealed by metagenomics and culture.</title>
        <authorList>
            <person name="Gilroy R."/>
            <person name="Ravi A."/>
            <person name="Getino M."/>
            <person name="Pursley I."/>
            <person name="Horton D.L."/>
            <person name="Alikhan N.F."/>
            <person name="Baker D."/>
            <person name="Gharbi K."/>
            <person name="Hall N."/>
            <person name="Watson M."/>
            <person name="Adriaenssens E.M."/>
            <person name="Foster-Nyarko E."/>
            <person name="Jarju S."/>
            <person name="Secka A."/>
            <person name="Antonio M."/>
            <person name="Oren A."/>
            <person name="Chaudhuri R.R."/>
            <person name="La Ragione R."/>
            <person name="Hildebrand F."/>
            <person name="Pallen M.J."/>
        </authorList>
    </citation>
    <scope>NUCLEOTIDE SEQUENCE</scope>
    <source>
        <strain evidence="5">2239</strain>
    </source>
</reference>
<evidence type="ECO:0000256" key="1">
    <source>
        <dbReference type="ARBA" id="ARBA00022722"/>
    </source>
</evidence>
<dbReference type="InterPro" id="IPR012337">
    <property type="entry name" value="RNaseH-like_sf"/>
</dbReference>
<evidence type="ECO:0000313" key="5">
    <source>
        <dbReference type="EMBL" id="HIX06387.1"/>
    </source>
</evidence>
<evidence type="ECO:0000256" key="3">
    <source>
        <dbReference type="ARBA" id="ARBA00022839"/>
    </source>
</evidence>
<gene>
    <name evidence="5" type="ORF">H9865_09895</name>
</gene>
<keyword evidence="2" id="KW-0378">Hydrolase</keyword>
<evidence type="ECO:0000259" key="4">
    <source>
        <dbReference type="SMART" id="SM00479"/>
    </source>
</evidence>
<accession>A0A9D2AEZ6</accession>
<sequence length="331" mass="37256">MAQLIVFDMEWNMGYAPKTFRYQGAEQTLRGEIIQIGAAKVEGGQITDTFTATMRPQIFPKLHHHVAKVTGLTQKDLAAGVPVAEGLRRFMDWCGPDAALGEWGQDDVPVLKQNLVLAGLDETWPHTWYDLQRAFLSQRPRAEGESMTLESVVDRLGIEKNEAFHDALADAVYTTRVCSFIDLERALAEYPSEEEQLRALTCPDGSRRRDFTLWRGYADGEVWLTDNEMRRAACPECGAPLVPNEGDWWLRKGNNSLYSMGCCPAHGPVLIWLRRMRCDGLHHTFARATEPADEAQAARWEKDKKAAIARAKRRAEKEAAEAAERVKNAGR</sequence>
<reference evidence="5" key="2">
    <citation type="submission" date="2021-04" db="EMBL/GenBank/DDBJ databases">
        <authorList>
            <person name="Gilroy R."/>
        </authorList>
    </citation>
    <scope>NUCLEOTIDE SEQUENCE</scope>
    <source>
        <strain evidence="5">2239</strain>
    </source>
</reference>
<name>A0A9D2AEZ6_9FIRM</name>
<feature type="domain" description="Exonuclease" evidence="4">
    <location>
        <begin position="3"/>
        <end position="187"/>
    </location>
</feature>